<dbReference type="PATRIC" id="fig|1122985.7.peg.1891"/>
<evidence type="ECO:0000313" key="4">
    <source>
        <dbReference type="Proteomes" id="UP000027442"/>
    </source>
</evidence>
<dbReference type="RefSeq" id="WP_018967656.1">
    <property type="nucleotide sequence ID" value="NZ_KB899216.1"/>
</dbReference>
<dbReference type="InterPro" id="IPR036514">
    <property type="entry name" value="SGNH_hydro_sf"/>
</dbReference>
<dbReference type="eggNOG" id="COG1649">
    <property type="taxonomic scope" value="Bacteria"/>
</dbReference>
<evidence type="ECO:0000256" key="1">
    <source>
        <dbReference type="ARBA" id="ARBA00022801"/>
    </source>
</evidence>
<dbReference type="HOGENOM" id="CLU_015150_0_0_10"/>
<dbReference type="PANTHER" id="PTHR22901:SF0">
    <property type="entry name" value="SIALATE O-ACETYLESTERASE"/>
    <property type="match status" value="1"/>
</dbReference>
<keyword evidence="4" id="KW-1185">Reference proteome</keyword>
<dbReference type="InterPro" id="IPR039329">
    <property type="entry name" value="SIAE"/>
</dbReference>
<accession>A0A069QGZ4</accession>
<dbReference type="GO" id="GO:0005975">
    <property type="term" value="P:carbohydrate metabolic process"/>
    <property type="evidence" value="ECO:0007669"/>
    <property type="project" value="TreeGrafter"/>
</dbReference>
<organism evidence="3 4">
    <name type="scientific">Hoylesella loescheii DSM 19665 = JCM 12249 = ATCC 15930</name>
    <dbReference type="NCBI Taxonomy" id="1122985"/>
    <lineage>
        <taxon>Bacteria</taxon>
        <taxon>Pseudomonadati</taxon>
        <taxon>Bacteroidota</taxon>
        <taxon>Bacteroidia</taxon>
        <taxon>Bacteroidales</taxon>
        <taxon>Prevotellaceae</taxon>
        <taxon>Hoylesella</taxon>
    </lineage>
</organism>
<protein>
    <recommendedName>
        <fullName evidence="2">Sialate O-acetylesterase domain-containing protein</fullName>
    </recommendedName>
</protein>
<dbReference type="InterPro" id="IPR005181">
    <property type="entry name" value="SASA"/>
</dbReference>
<dbReference type="Pfam" id="PF03629">
    <property type="entry name" value="SASA"/>
    <property type="match status" value="1"/>
</dbReference>
<proteinExistence type="predicted"/>
<dbReference type="Proteomes" id="UP000027442">
    <property type="component" value="Unassembled WGS sequence"/>
</dbReference>
<keyword evidence="1" id="KW-0378">Hydrolase</keyword>
<dbReference type="EMBL" id="JNGW01000077">
    <property type="protein sequence ID" value="KDR52118.1"/>
    <property type="molecule type" value="Genomic_DNA"/>
</dbReference>
<name>A0A069QGZ4_HOYLO</name>
<dbReference type="SUPFAM" id="SSF52266">
    <property type="entry name" value="SGNH hydrolase"/>
    <property type="match status" value="1"/>
</dbReference>
<evidence type="ECO:0000259" key="2">
    <source>
        <dbReference type="Pfam" id="PF03629"/>
    </source>
</evidence>
<reference evidence="3 4" key="1">
    <citation type="submission" date="2013-08" db="EMBL/GenBank/DDBJ databases">
        <authorList>
            <person name="Weinstock G."/>
            <person name="Sodergren E."/>
            <person name="Wylie T."/>
            <person name="Fulton L."/>
            <person name="Fulton R."/>
            <person name="Fronick C."/>
            <person name="O'Laughlin M."/>
            <person name="Godfrey J."/>
            <person name="Miner T."/>
            <person name="Herter B."/>
            <person name="Appelbaum E."/>
            <person name="Cordes M."/>
            <person name="Lek S."/>
            <person name="Wollam A."/>
            <person name="Pepin K.H."/>
            <person name="Palsikar V.B."/>
            <person name="Mitreva M."/>
            <person name="Wilson R.K."/>
        </authorList>
    </citation>
    <scope>NUCLEOTIDE SEQUENCE [LARGE SCALE GENOMIC DNA]</scope>
    <source>
        <strain evidence="3 4">ATCC 15930</strain>
    </source>
</reference>
<sequence>MRQTAIFHRLRVLWALLLPLIALPLQARIRLPHILSDGMVIQQLSDFAFWGLAKPNTQITVVPSWNPNKLVVDSDSKGRWRIIVRAPGGSFKPHSITFSDGQPITINNILAGEVWVCAGQSNMEMPVRGFNECPVEGYQEAVWASANMRGVRYVKIPARMSSVPLEDTPCQWVDMNPKTVSDCSAVGFFFAQRLAQVLQMPVGLVLANKGGTMVESWLNADNLHKHTDEPTDSTLIARKYSTEWLRPLLWGNGTFQPIVNYGVRGVLYYQGCANVDHNPTTYGERLKLLAQQWRKHFSANMPMLLVEIAPHRYEGEMGTSAAFIREQQYKASLEIPNCAMVSTNDLVYPYEVRQIHPSQKRPIGERLALTALARYYGYEGVMYKHPTFERMEIKGDTCVIHLKDTYTGIVPQANYEGFEMAGADRIFYPADATYVRHNKFRLTSKAVPKPVAVRYCYRNFLLGNVKNQAALPLIPFRTDNW</sequence>
<dbReference type="AlphaFoldDB" id="A0A069QGZ4"/>
<dbReference type="Gene3D" id="3.40.50.1110">
    <property type="entry name" value="SGNH hydrolase"/>
    <property type="match status" value="1"/>
</dbReference>
<feature type="domain" description="Sialate O-acetylesterase" evidence="2">
    <location>
        <begin position="113"/>
        <end position="369"/>
    </location>
</feature>
<evidence type="ECO:0000313" key="3">
    <source>
        <dbReference type="EMBL" id="KDR52118.1"/>
    </source>
</evidence>
<gene>
    <name evidence="3" type="ORF">HMPREF1991_01817</name>
</gene>
<dbReference type="PANTHER" id="PTHR22901">
    <property type="entry name" value="SIALATE O-ACETYLESTERASE"/>
    <property type="match status" value="1"/>
</dbReference>
<comment type="caution">
    <text evidence="3">The sequence shown here is derived from an EMBL/GenBank/DDBJ whole genome shotgun (WGS) entry which is preliminary data.</text>
</comment>
<dbReference type="GO" id="GO:0001681">
    <property type="term" value="F:sialate O-acetylesterase activity"/>
    <property type="evidence" value="ECO:0007669"/>
    <property type="project" value="InterPro"/>
</dbReference>